<accession>A0A6J6VUN1</accession>
<gene>
    <name evidence="1" type="ORF">UFOPK2931_00452</name>
</gene>
<name>A0A6J6VUN1_9ZZZZ</name>
<sequence>MSHLKAQARAKFDGEHISFGQANAPRRCYSNFTPELRLRITPKHAYGSARATPFLWKPAIGLPREYVHSALVLMSEDLSEMLKQHNRDRQLLS</sequence>
<reference evidence="1" key="1">
    <citation type="submission" date="2020-05" db="EMBL/GenBank/DDBJ databases">
        <authorList>
            <person name="Chiriac C."/>
            <person name="Salcher M."/>
            <person name="Ghai R."/>
            <person name="Kavagutti S V."/>
        </authorList>
    </citation>
    <scope>NUCLEOTIDE SEQUENCE</scope>
</reference>
<dbReference type="AlphaFoldDB" id="A0A6J6VUN1"/>
<dbReference type="EMBL" id="CAEZZZ010000015">
    <property type="protein sequence ID" value="CAB4776261.1"/>
    <property type="molecule type" value="Genomic_DNA"/>
</dbReference>
<organism evidence="1">
    <name type="scientific">freshwater metagenome</name>
    <dbReference type="NCBI Taxonomy" id="449393"/>
    <lineage>
        <taxon>unclassified sequences</taxon>
        <taxon>metagenomes</taxon>
        <taxon>ecological metagenomes</taxon>
    </lineage>
</organism>
<evidence type="ECO:0000313" key="1">
    <source>
        <dbReference type="EMBL" id="CAB4776261.1"/>
    </source>
</evidence>
<proteinExistence type="predicted"/>
<protein>
    <submittedName>
        <fullName evidence="1">Unannotated protein</fullName>
    </submittedName>
</protein>